<sequence length="314" mass="35387">MCQAALLVVLLLAGVSPAYAQPDATVNTRLDVRQIMVGDQARLFIEVKNKPALGTLYWAKIPDTFNKLEVVERGKIDTLVAGDVVTYKQRLLVTGFDSGMFRIPSFFFPMRTPAGDSFYVQTDSFDLLVQTVAVDTTQNFKPIKSIIYVKPSWLDHIWYIVGALALIVITALVIVYLVKNKKPAPVVPEGPKETLQQHSLRMLNELEAKQLWQNQQVKEYYSELTDIVRNYIEARFATPAMELTTDELLHKAQMHRDLMPYYGILSTILHTADLAKFAKAQPLPQEHTDAIDKARQLVVSSTPVITEPPTEKTI</sequence>
<comment type="caution">
    <text evidence="3">The sequence shown here is derived from an EMBL/GenBank/DDBJ whole genome shotgun (WGS) entry which is preliminary data.</text>
</comment>
<evidence type="ECO:0008006" key="5">
    <source>
        <dbReference type="Google" id="ProtNLM"/>
    </source>
</evidence>
<evidence type="ECO:0000256" key="2">
    <source>
        <dbReference type="SAM" id="SignalP"/>
    </source>
</evidence>
<gene>
    <name evidence="3" type="ORF">GCM10023093_24960</name>
</gene>
<protein>
    <recommendedName>
        <fullName evidence="5">Protein BatD</fullName>
    </recommendedName>
</protein>
<accession>A0ABP8NM19</accession>
<organism evidence="3 4">
    <name type="scientific">Nemorincola caseinilytica</name>
    <dbReference type="NCBI Taxonomy" id="2054315"/>
    <lineage>
        <taxon>Bacteria</taxon>
        <taxon>Pseudomonadati</taxon>
        <taxon>Bacteroidota</taxon>
        <taxon>Chitinophagia</taxon>
        <taxon>Chitinophagales</taxon>
        <taxon>Chitinophagaceae</taxon>
        <taxon>Nemorincola</taxon>
    </lineage>
</organism>
<name>A0ABP8NM19_9BACT</name>
<reference evidence="4" key="1">
    <citation type="journal article" date="2019" name="Int. J. Syst. Evol. Microbiol.">
        <title>The Global Catalogue of Microorganisms (GCM) 10K type strain sequencing project: providing services to taxonomists for standard genome sequencing and annotation.</title>
        <authorList>
            <consortium name="The Broad Institute Genomics Platform"/>
            <consortium name="The Broad Institute Genome Sequencing Center for Infectious Disease"/>
            <person name="Wu L."/>
            <person name="Ma J."/>
        </authorList>
    </citation>
    <scope>NUCLEOTIDE SEQUENCE [LARGE SCALE GENOMIC DNA]</scope>
    <source>
        <strain evidence="4">JCM 32105</strain>
    </source>
</reference>
<evidence type="ECO:0000313" key="3">
    <source>
        <dbReference type="EMBL" id="GAA4468063.1"/>
    </source>
</evidence>
<evidence type="ECO:0000313" key="4">
    <source>
        <dbReference type="Proteomes" id="UP001500067"/>
    </source>
</evidence>
<keyword evidence="1" id="KW-0472">Membrane</keyword>
<dbReference type="RefSeq" id="WP_345083705.1">
    <property type="nucleotide sequence ID" value="NZ_BAABFA010000018.1"/>
</dbReference>
<feature type="transmembrane region" description="Helical" evidence="1">
    <location>
        <begin position="157"/>
        <end position="178"/>
    </location>
</feature>
<feature type="signal peptide" evidence="2">
    <location>
        <begin position="1"/>
        <end position="20"/>
    </location>
</feature>
<feature type="chain" id="PRO_5045596464" description="Protein BatD" evidence="2">
    <location>
        <begin position="21"/>
        <end position="314"/>
    </location>
</feature>
<keyword evidence="4" id="KW-1185">Reference proteome</keyword>
<evidence type="ECO:0000256" key="1">
    <source>
        <dbReference type="SAM" id="Phobius"/>
    </source>
</evidence>
<keyword evidence="1" id="KW-0812">Transmembrane</keyword>
<keyword evidence="1" id="KW-1133">Transmembrane helix</keyword>
<dbReference type="EMBL" id="BAABFA010000018">
    <property type="protein sequence ID" value="GAA4468063.1"/>
    <property type="molecule type" value="Genomic_DNA"/>
</dbReference>
<keyword evidence="2" id="KW-0732">Signal</keyword>
<dbReference type="Proteomes" id="UP001500067">
    <property type="component" value="Unassembled WGS sequence"/>
</dbReference>
<proteinExistence type="predicted"/>